<dbReference type="AlphaFoldDB" id="A0A9Q0KTK1"/>
<accession>A0A9Q0KTK1</accession>
<evidence type="ECO:0000256" key="1">
    <source>
        <dbReference type="SAM" id="MobiDB-lite"/>
    </source>
</evidence>
<evidence type="ECO:0000313" key="3">
    <source>
        <dbReference type="Proteomes" id="UP001141806"/>
    </source>
</evidence>
<reference evidence="2" key="1">
    <citation type="journal article" date="2023" name="Plant J.">
        <title>The genome of the king protea, Protea cynaroides.</title>
        <authorList>
            <person name="Chang J."/>
            <person name="Duong T.A."/>
            <person name="Schoeman C."/>
            <person name="Ma X."/>
            <person name="Roodt D."/>
            <person name="Barker N."/>
            <person name="Li Z."/>
            <person name="Van de Peer Y."/>
            <person name="Mizrachi E."/>
        </authorList>
    </citation>
    <scope>NUCLEOTIDE SEQUENCE</scope>
    <source>
        <tissue evidence="2">Young leaves</tissue>
    </source>
</reference>
<dbReference type="Proteomes" id="UP001141806">
    <property type="component" value="Unassembled WGS sequence"/>
</dbReference>
<keyword evidence="3" id="KW-1185">Reference proteome</keyword>
<feature type="compositionally biased region" description="Polar residues" evidence="1">
    <location>
        <begin position="117"/>
        <end position="138"/>
    </location>
</feature>
<dbReference type="PANTHER" id="PTHR33132:SF135">
    <property type="entry name" value="OS02G0799700 PROTEIN"/>
    <property type="match status" value="1"/>
</dbReference>
<comment type="caution">
    <text evidence="2">The sequence shown here is derived from an EMBL/GenBank/DDBJ whole genome shotgun (WGS) entry which is preliminary data.</text>
</comment>
<organism evidence="2 3">
    <name type="scientific">Protea cynaroides</name>
    <dbReference type="NCBI Taxonomy" id="273540"/>
    <lineage>
        <taxon>Eukaryota</taxon>
        <taxon>Viridiplantae</taxon>
        <taxon>Streptophyta</taxon>
        <taxon>Embryophyta</taxon>
        <taxon>Tracheophyta</taxon>
        <taxon>Spermatophyta</taxon>
        <taxon>Magnoliopsida</taxon>
        <taxon>Proteales</taxon>
        <taxon>Proteaceae</taxon>
        <taxon>Protea</taxon>
    </lineage>
</organism>
<gene>
    <name evidence="2" type="ORF">NE237_001132</name>
</gene>
<name>A0A9Q0KTK1_9MAGN</name>
<protein>
    <submittedName>
        <fullName evidence="2">Uncharacterized protein</fullName>
    </submittedName>
</protein>
<proteinExistence type="predicted"/>
<dbReference type="EMBL" id="JAMYWD010000003">
    <property type="protein sequence ID" value="KAJ4976026.1"/>
    <property type="molecule type" value="Genomic_DNA"/>
</dbReference>
<feature type="region of interest" description="Disordered" evidence="1">
    <location>
        <begin position="108"/>
        <end position="138"/>
    </location>
</feature>
<evidence type="ECO:0000313" key="2">
    <source>
        <dbReference type="EMBL" id="KAJ4976026.1"/>
    </source>
</evidence>
<dbReference type="OrthoDB" id="1932391at2759"/>
<sequence>MQNAKGLSLKKTNIFPTKTGIENFQLLERKKRESSAEPKMEEKHKVPKILVPKIDLDDETKKSSPADVIVTPMGRGRLQKQSSARFNCLCSPTTHAGSFRCRLHRNSTLRHSGGSVGSNLSELASKSAASIGNSLQAR</sequence>
<dbReference type="PANTHER" id="PTHR33132">
    <property type="entry name" value="OSJNBB0118P14.9 PROTEIN"/>
    <property type="match status" value="1"/>
</dbReference>